<comment type="caution">
    <text evidence="2">The sequence shown here is derived from an EMBL/GenBank/DDBJ whole genome shotgun (WGS) entry which is preliminary data.</text>
</comment>
<dbReference type="Proteomes" id="UP001430953">
    <property type="component" value="Unassembled WGS sequence"/>
</dbReference>
<accession>A0AAW2EJ97</accession>
<gene>
    <name evidence="2" type="ORF">PUN28_018247</name>
</gene>
<evidence type="ECO:0000256" key="1">
    <source>
        <dbReference type="SAM" id="MobiDB-lite"/>
    </source>
</evidence>
<dbReference type="AlphaFoldDB" id="A0AAW2EJ97"/>
<evidence type="ECO:0000313" key="3">
    <source>
        <dbReference type="Proteomes" id="UP001430953"/>
    </source>
</evidence>
<organism evidence="2 3">
    <name type="scientific">Cardiocondyla obscurior</name>
    <dbReference type="NCBI Taxonomy" id="286306"/>
    <lineage>
        <taxon>Eukaryota</taxon>
        <taxon>Metazoa</taxon>
        <taxon>Ecdysozoa</taxon>
        <taxon>Arthropoda</taxon>
        <taxon>Hexapoda</taxon>
        <taxon>Insecta</taxon>
        <taxon>Pterygota</taxon>
        <taxon>Neoptera</taxon>
        <taxon>Endopterygota</taxon>
        <taxon>Hymenoptera</taxon>
        <taxon>Apocrita</taxon>
        <taxon>Aculeata</taxon>
        <taxon>Formicoidea</taxon>
        <taxon>Formicidae</taxon>
        <taxon>Myrmicinae</taxon>
        <taxon>Cardiocondyla</taxon>
    </lineage>
</organism>
<keyword evidence="3" id="KW-1185">Reference proteome</keyword>
<reference evidence="2 3" key="1">
    <citation type="submission" date="2023-03" db="EMBL/GenBank/DDBJ databases">
        <title>High recombination rates correlate with genetic variation in Cardiocondyla obscurior ants.</title>
        <authorList>
            <person name="Errbii M."/>
        </authorList>
    </citation>
    <scope>NUCLEOTIDE SEQUENCE [LARGE SCALE GENOMIC DNA]</scope>
    <source>
        <strain evidence="2">Alpha-2009</strain>
        <tissue evidence="2">Whole body</tissue>
    </source>
</reference>
<protein>
    <submittedName>
        <fullName evidence="2">Uncharacterized protein</fullName>
    </submittedName>
</protein>
<feature type="region of interest" description="Disordered" evidence="1">
    <location>
        <begin position="1"/>
        <end position="23"/>
    </location>
</feature>
<evidence type="ECO:0000313" key="2">
    <source>
        <dbReference type="EMBL" id="KAL0102818.1"/>
    </source>
</evidence>
<name>A0AAW2EJ97_9HYME</name>
<proteinExistence type="predicted"/>
<feature type="region of interest" description="Disordered" evidence="1">
    <location>
        <begin position="58"/>
        <end position="85"/>
    </location>
</feature>
<sequence length="85" mass="10060">MIFRSVGMKLLRSPSSSSGAHDFSERRQLRIRLIVLEQRWTWKQETLWTTKIERKRQPGQQRLRKTGAAWKAQGDSTATNVREYK</sequence>
<dbReference type="EMBL" id="JADYXP020000022">
    <property type="protein sequence ID" value="KAL0102818.1"/>
    <property type="molecule type" value="Genomic_DNA"/>
</dbReference>
<feature type="compositionally biased region" description="Polar residues" evidence="1">
    <location>
        <begin position="74"/>
        <end position="85"/>
    </location>
</feature>